<dbReference type="PANTHER" id="PTHR43201:SF5">
    <property type="entry name" value="MEDIUM-CHAIN ACYL-COA LIGASE ACSF2, MITOCHONDRIAL"/>
    <property type="match status" value="1"/>
</dbReference>
<comment type="caution">
    <text evidence="6">The sequence shown here is derived from an EMBL/GenBank/DDBJ whole genome shotgun (WGS) entry which is preliminary data.</text>
</comment>
<dbReference type="Gene3D" id="3.30.300.30">
    <property type="match status" value="1"/>
</dbReference>
<proteinExistence type="inferred from homology"/>
<reference evidence="6 7" key="2">
    <citation type="submission" date="2016-12" db="EMBL/GenBank/DDBJ databases">
        <title>Diversity of luminous bacteria.</title>
        <authorList>
            <person name="Yoshizawa S."/>
            <person name="Kogure K."/>
        </authorList>
    </citation>
    <scope>NUCLEOTIDE SEQUENCE [LARGE SCALE GENOMIC DNA]</scope>
    <source>
        <strain evidence="6 7">NBRC 105001</strain>
    </source>
</reference>
<dbReference type="GO" id="GO:0031956">
    <property type="term" value="F:medium-chain fatty acid-CoA ligase activity"/>
    <property type="evidence" value="ECO:0007669"/>
    <property type="project" value="TreeGrafter"/>
</dbReference>
<dbReference type="Pfam" id="PF13193">
    <property type="entry name" value="AMP-binding_C"/>
    <property type="match status" value="1"/>
</dbReference>
<evidence type="ECO:0000313" key="6">
    <source>
        <dbReference type="EMBL" id="PQJ83584.1"/>
    </source>
</evidence>
<dbReference type="Proteomes" id="UP001156660">
    <property type="component" value="Unassembled WGS sequence"/>
</dbReference>
<evidence type="ECO:0000313" key="7">
    <source>
        <dbReference type="Proteomes" id="UP000239273"/>
    </source>
</evidence>
<dbReference type="Gene3D" id="3.40.50.12780">
    <property type="entry name" value="N-terminal domain of ligase-like"/>
    <property type="match status" value="1"/>
</dbReference>
<gene>
    <name evidence="6" type="ORF">BTO23_20820</name>
    <name evidence="5" type="ORF">GCM10007855_36520</name>
</gene>
<dbReference type="EMBL" id="MSCP01000005">
    <property type="protein sequence ID" value="PQJ83584.1"/>
    <property type="molecule type" value="Genomic_DNA"/>
</dbReference>
<comment type="similarity">
    <text evidence="1">Belongs to the ATP-dependent AMP-binding enzyme family.</text>
</comment>
<evidence type="ECO:0000259" key="3">
    <source>
        <dbReference type="Pfam" id="PF00501"/>
    </source>
</evidence>
<evidence type="ECO:0000313" key="5">
    <source>
        <dbReference type="EMBL" id="GLR76777.1"/>
    </source>
</evidence>
<dbReference type="EMBL" id="BSOU01000014">
    <property type="protein sequence ID" value="GLR76777.1"/>
    <property type="molecule type" value="Genomic_DNA"/>
</dbReference>
<evidence type="ECO:0000259" key="4">
    <source>
        <dbReference type="Pfam" id="PF13193"/>
    </source>
</evidence>
<dbReference type="Pfam" id="PF00501">
    <property type="entry name" value="AMP-binding"/>
    <property type="match status" value="1"/>
</dbReference>
<dbReference type="InterPro" id="IPR000873">
    <property type="entry name" value="AMP-dep_synth/lig_dom"/>
</dbReference>
<dbReference type="PANTHER" id="PTHR43201">
    <property type="entry name" value="ACYL-COA SYNTHETASE"/>
    <property type="match status" value="1"/>
</dbReference>
<reference evidence="8" key="3">
    <citation type="journal article" date="2019" name="Int. J. Syst. Evol. Microbiol.">
        <title>The Global Catalogue of Microorganisms (GCM) 10K type strain sequencing project: providing services to taxonomists for standard genome sequencing and annotation.</title>
        <authorList>
            <consortium name="The Broad Institute Genomics Platform"/>
            <consortium name="The Broad Institute Genome Sequencing Center for Infectious Disease"/>
            <person name="Wu L."/>
            <person name="Ma J."/>
        </authorList>
    </citation>
    <scope>NUCLEOTIDE SEQUENCE [LARGE SCALE GENOMIC DNA]</scope>
    <source>
        <strain evidence="8">NBRC 105001</strain>
    </source>
</reference>
<reference evidence="5" key="1">
    <citation type="journal article" date="2014" name="Int. J. Syst. Evol. Microbiol.">
        <title>Complete genome of a new Firmicutes species belonging to the dominant human colonic microbiota ('Ruminococcus bicirculans') reveals two chromosomes and a selective capacity to utilize plant glucans.</title>
        <authorList>
            <consortium name="NISC Comparative Sequencing Program"/>
            <person name="Wegmann U."/>
            <person name="Louis P."/>
            <person name="Goesmann A."/>
            <person name="Henrissat B."/>
            <person name="Duncan S.H."/>
            <person name="Flint H.J."/>
        </authorList>
    </citation>
    <scope>NUCLEOTIDE SEQUENCE</scope>
    <source>
        <strain evidence="5">NBRC 105001</strain>
    </source>
</reference>
<reference evidence="5" key="4">
    <citation type="submission" date="2023-01" db="EMBL/GenBank/DDBJ databases">
        <title>Draft genome sequence of Aliivibrio sifiae strain NBRC 105001.</title>
        <authorList>
            <person name="Sun Q."/>
            <person name="Mori K."/>
        </authorList>
    </citation>
    <scope>NUCLEOTIDE SEQUENCE</scope>
    <source>
        <strain evidence="5">NBRC 105001</strain>
    </source>
</reference>
<dbReference type="Proteomes" id="UP000239273">
    <property type="component" value="Unassembled WGS sequence"/>
</dbReference>
<evidence type="ECO:0000256" key="2">
    <source>
        <dbReference type="ARBA" id="ARBA00022598"/>
    </source>
</evidence>
<accession>A0A2S7X189</accession>
<name>A0A2S7X189_9GAMM</name>
<dbReference type="InterPro" id="IPR045851">
    <property type="entry name" value="AMP-bd_C_sf"/>
</dbReference>
<keyword evidence="2 5" id="KW-0436">Ligase</keyword>
<dbReference type="SUPFAM" id="SSF56801">
    <property type="entry name" value="Acetyl-CoA synthetase-like"/>
    <property type="match status" value="1"/>
</dbReference>
<organism evidence="6 7">
    <name type="scientific">Aliivibrio sifiae</name>
    <dbReference type="NCBI Taxonomy" id="566293"/>
    <lineage>
        <taxon>Bacteria</taxon>
        <taxon>Pseudomonadati</taxon>
        <taxon>Pseudomonadota</taxon>
        <taxon>Gammaproteobacteria</taxon>
        <taxon>Vibrionales</taxon>
        <taxon>Vibrionaceae</taxon>
        <taxon>Aliivibrio</taxon>
    </lineage>
</organism>
<dbReference type="InterPro" id="IPR042099">
    <property type="entry name" value="ANL_N_sf"/>
</dbReference>
<dbReference type="InterPro" id="IPR025110">
    <property type="entry name" value="AMP-bd_C"/>
</dbReference>
<dbReference type="GO" id="GO:0006631">
    <property type="term" value="P:fatty acid metabolic process"/>
    <property type="evidence" value="ECO:0007669"/>
    <property type="project" value="TreeGrafter"/>
</dbReference>
<sequence length="507" mass="56118">MNNHILMDKFEEFSELTAIQHKDRSLSYQDLYKEACSIANGVDNLKVKGGVGIMLPNIPEFVSIVYGLFLGGYVASPISVLLTPKEIKHIAEDSNLGLIFIHYSHVTVVEMAFKDCKVKPDIVVLGSTSDDHYTFDFILGDSEYRHHADDYNQHCLTMYTSGTTGSSKGVMMSSQALFAQSQMLKVAFNVKPNDRILCVLPLFHAYGFNALIGTALMSGATVVLHDNFKVKACVNSLEMDRITLFAGVPTMYAKILDYCRDSIGDVNFSHLETCLTGGAPLDLQLLNEFETTFSTQIHEGYGLTETIVSVCSNRRGKGNRKIGSVGRPYQGITAKAVDSQGKTLRAGEIGELVFKCPNIMLGYMNLSKESQIVLKGGWLYSGDLGYIDEDGFCFIAGRQKDLIIKSGYNIFPRDVEDAIRCVDIVKDVAVFGVPDRIRGETVVATVILKPSHSYSEARNYIELALKANLAKYKHPNDLVFLKDFPIGHTGKVTKNILRNNYLNQASM</sequence>
<dbReference type="OrthoDB" id="9803968at2"/>
<evidence type="ECO:0000256" key="1">
    <source>
        <dbReference type="ARBA" id="ARBA00006432"/>
    </source>
</evidence>
<feature type="domain" description="AMP-dependent synthetase/ligase" evidence="3">
    <location>
        <begin position="11"/>
        <end position="363"/>
    </location>
</feature>
<feature type="domain" description="AMP-binding enzyme C-terminal" evidence="4">
    <location>
        <begin position="415"/>
        <end position="491"/>
    </location>
</feature>
<dbReference type="RefSeq" id="WP_105064505.1">
    <property type="nucleotide sequence ID" value="NZ_BSOU01000014.1"/>
</dbReference>
<evidence type="ECO:0000313" key="8">
    <source>
        <dbReference type="Proteomes" id="UP001156660"/>
    </source>
</evidence>
<protein>
    <submittedName>
        <fullName evidence="5">Long-chain-fatty-acid--CoA ligase</fullName>
    </submittedName>
</protein>
<dbReference type="AlphaFoldDB" id="A0A2S7X189"/>
<keyword evidence="8" id="KW-1185">Reference proteome</keyword>